<keyword evidence="1" id="KW-0472">Membrane</keyword>
<organism evidence="2 3">
    <name type="scientific">Microbacterium marinilacus</name>
    <dbReference type="NCBI Taxonomy" id="415209"/>
    <lineage>
        <taxon>Bacteria</taxon>
        <taxon>Bacillati</taxon>
        <taxon>Actinomycetota</taxon>
        <taxon>Actinomycetes</taxon>
        <taxon>Micrococcales</taxon>
        <taxon>Microbacteriaceae</taxon>
        <taxon>Microbacterium</taxon>
    </lineage>
</organism>
<name>A0ABP7BGW6_9MICO</name>
<feature type="transmembrane region" description="Helical" evidence="1">
    <location>
        <begin position="87"/>
        <end position="109"/>
    </location>
</feature>
<accession>A0ABP7BGW6</accession>
<dbReference type="EMBL" id="BAAAYV010000009">
    <property type="protein sequence ID" value="GAA3658913.1"/>
    <property type="molecule type" value="Genomic_DNA"/>
</dbReference>
<dbReference type="RefSeq" id="WP_221859158.1">
    <property type="nucleotide sequence ID" value="NZ_BAAAYV010000009.1"/>
</dbReference>
<proteinExistence type="predicted"/>
<feature type="transmembrane region" description="Helical" evidence="1">
    <location>
        <begin position="187"/>
        <end position="208"/>
    </location>
</feature>
<gene>
    <name evidence="2" type="ORF">GCM10022202_19380</name>
</gene>
<keyword evidence="3" id="KW-1185">Reference proteome</keyword>
<reference evidence="3" key="1">
    <citation type="journal article" date="2019" name="Int. J. Syst. Evol. Microbiol.">
        <title>The Global Catalogue of Microorganisms (GCM) 10K type strain sequencing project: providing services to taxonomists for standard genome sequencing and annotation.</title>
        <authorList>
            <consortium name="The Broad Institute Genomics Platform"/>
            <consortium name="The Broad Institute Genome Sequencing Center for Infectious Disease"/>
            <person name="Wu L."/>
            <person name="Ma J."/>
        </authorList>
    </citation>
    <scope>NUCLEOTIDE SEQUENCE [LARGE SCALE GENOMIC DNA]</scope>
    <source>
        <strain evidence="3">JCM 16546</strain>
    </source>
</reference>
<keyword evidence="1" id="KW-1133">Transmembrane helix</keyword>
<evidence type="ECO:0008006" key="4">
    <source>
        <dbReference type="Google" id="ProtNLM"/>
    </source>
</evidence>
<evidence type="ECO:0000313" key="3">
    <source>
        <dbReference type="Proteomes" id="UP001410795"/>
    </source>
</evidence>
<feature type="transmembrane region" description="Helical" evidence="1">
    <location>
        <begin position="137"/>
        <end position="155"/>
    </location>
</feature>
<protein>
    <recommendedName>
        <fullName evidence="4">DUF1648 domain-containing protein</fullName>
    </recommendedName>
</protein>
<feature type="transmembrane region" description="Helical" evidence="1">
    <location>
        <begin position="57"/>
        <end position="75"/>
    </location>
</feature>
<evidence type="ECO:0000256" key="1">
    <source>
        <dbReference type="SAM" id="Phobius"/>
    </source>
</evidence>
<dbReference type="Proteomes" id="UP001410795">
    <property type="component" value="Unassembled WGS sequence"/>
</dbReference>
<feature type="transmembrane region" description="Helical" evidence="1">
    <location>
        <begin position="12"/>
        <end position="37"/>
    </location>
</feature>
<sequence length="319" mass="34026">MERLAQLTLVDWLSLIPATPVVSLVVALAVGNAVLLFRRERRVAPALTADRPAHADAAFGAAAVIVLHLGTDIVGGRLLEVDAQTVSWWRCAMPLLAGTAVLVVMRLLLPGRRPGAPPVMPTTRRTWLTFGRRAERLAAAAAVATLVAVTVASGLQSTPDADGRYVHVEIPIPNEDIDPLRPWFYGWAYGVPVLICLAVLLVAGIAVLRGNAARPYRDPETVAAERRSRESIARAATAVVGGAAMLTLGGALRFVSHARTTSLEIDGQGIYEASWRYAELAAIGGWLAPVAEVLGFLALFAVMVGSLEHVFERERELAG</sequence>
<feature type="transmembrane region" description="Helical" evidence="1">
    <location>
        <begin position="286"/>
        <end position="307"/>
    </location>
</feature>
<evidence type="ECO:0000313" key="2">
    <source>
        <dbReference type="EMBL" id="GAA3658913.1"/>
    </source>
</evidence>
<feature type="transmembrane region" description="Helical" evidence="1">
    <location>
        <begin position="235"/>
        <end position="255"/>
    </location>
</feature>
<keyword evidence="1" id="KW-0812">Transmembrane</keyword>
<comment type="caution">
    <text evidence="2">The sequence shown here is derived from an EMBL/GenBank/DDBJ whole genome shotgun (WGS) entry which is preliminary data.</text>
</comment>